<evidence type="ECO:0000259" key="4">
    <source>
        <dbReference type="PROSITE" id="PS50075"/>
    </source>
</evidence>
<dbReference type="InterPro" id="IPR014031">
    <property type="entry name" value="Ketoacyl_synth_C"/>
</dbReference>
<dbReference type="PROSITE" id="PS52004">
    <property type="entry name" value="KS3_2"/>
    <property type="match status" value="1"/>
</dbReference>
<dbReference type="Pfam" id="PF02801">
    <property type="entry name" value="Ketoacyl-synt_C"/>
    <property type="match status" value="1"/>
</dbReference>
<keyword evidence="2" id="KW-0597">Phosphoprotein</keyword>
<dbReference type="SUPFAM" id="SSF55048">
    <property type="entry name" value="Probable ACP-binding domain of malonyl-CoA ACP transacylase"/>
    <property type="match status" value="1"/>
</dbReference>
<reference evidence="6 7" key="1">
    <citation type="journal article" date="2021" name="Microorganisms">
        <title>Genome Evolution of Filamentous Cyanobacterium Nostoc Species: From Facultative Symbiosis to Free Living.</title>
        <authorList>
            <person name="Huo D."/>
            <person name="Li H."/>
            <person name="Cai F."/>
            <person name="Guo X."/>
            <person name="Qiao Z."/>
            <person name="Wang W."/>
            <person name="Yu G."/>
            <person name="Li R."/>
        </authorList>
    </citation>
    <scope>NUCLEOTIDE SEQUENCE [LARGE SCALE GENOMIC DNA]</scope>
    <source>
        <strain evidence="6 7">CHAB 5714</strain>
    </source>
</reference>
<dbReference type="Pfam" id="PF00109">
    <property type="entry name" value="ketoacyl-synt"/>
    <property type="match status" value="1"/>
</dbReference>
<dbReference type="SMART" id="SM00823">
    <property type="entry name" value="PKS_PP"/>
    <property type="match status" value="1"/>
</dbReference>
<evidence type="ECO:0000313" key="6">
    <source>
        <dbReference type="EMBL" id="MCC5603391.1"/>
    </source>
</evidence>
<keyword evidence="3" id="KW-0808">Transferase</keyword>
<evidence type="ECO:0000256" key="3">
    <source>
        <dbReference type="ARBA" id="ARBA00022679"/>
    </source>
</evidence>
<evidence type="ECO:0000256" key="1">
    <source>
        <dbReference type="ARBA" id="ARBA00022450"/>
    </source>
</evidence>
<dbReference type="InterPro" id="IPR018201">
    <property type="entry name" value="Ketoacyl_synth_AS"/>
</dbReference>
<dbReference type="SUPFAM" id="SSF47336">
    <property type="entry name" value="ACP-like"/>
    <property type="match status" value="1"/>
</dbReference>
<proteinExistence type="predicted"/>
<dbReference type="PANTHER" id="PTHR43775:SF51">
    <property type="entry name" value="INACTIVE PHENOLPHTHIOCEROL SYNTHESIS POLYKETIDE SYNTHASE TYPE I PKS1-RELATED"/>
    <property type="match status" value="1"/>
</dbReference>
<evidence type="ECO:0000259" key="5">
    <source>
        <dbReference type="PROSITE" id="PS52004"/>
    </source>
</evidence>
<dbReference type="SMART" id="SM00825">
    <property type="entry name" value="PKS_KS"/>
    <property type="match status" value="1"/>
</dbReference>
<dbReference type="SUPFAM" id="SSF51735">
    <property type="entry name" value="NAD(P)-binding Rossmann-fold domains"/>
    <property type="match status" value="2"/>
</dbReference>
<dbReference type="InterPro" id="IPR016036">
    <property type="entry name" value="Malonyl_transacylase_ACP-bd"/>
</dbReference>
<dbReference type="Gene3D" id="3.40.47.10">
    <property type="match status" value="1"/>
</dbReference>
<dbReference type="SUPFAM" id="SSF53901">
    <property type="entry name" value="Thiolase-like"/>
    <property type="match status" value="1"/>
</dbReference>
<evidence type="ECO:0000256" key="2">
    <source>
        <dbReference type="ARBA" id="ARBA00022553"/>
    </source>
</evidence>
<keyword evidence="7" id="KW-1185">Reference proteome</keyword>
<dbReference type="Gene3D" id="3.30.70.250">
    <property type="entry name" value="Malonyl-CoA ACP transacylase, ACP-binding"/>
    <property type="match status" value="1"/>
</dbReference>
<dbReference type="Proteomes" id="UP001199525">
    <property type="component" value="Unassembled WGS sequence"/>
</dbReference>
<name>A0ABS8IHU0_9NOSO</name>
<sequence>MSLAEVNNSVEEIAIIGVAGSFPKAKTLSEFWQNLADGVESISFLSDEELIDSGIDVAVLNEPNYIKNGVILENIDLFDAAFFGFNPREAEITDPQHRIFLECACVALENAGYDSNRYESRIGVYAGASLNNYYSLDLNRDRLGSAQCYQTVIGNDKDFLTTRVSYKLNLTGPSITVQTACSTSLVAITLACQSLLNYQCDMALAGGVSIHVPQKTGYLYEQGGTLSPDGHCRAFDAKAQGTTIGNGVGIVVLKRLSDAIADGDCIHAVIKGSAINNDGSGKVGYTAPSVNGQAQVIAEAMMLAGVDPETISYIEAHGTGTALGDPIEIAALSQVFRSSTTKKGFCAIGSVKTNIGHLDAAAGIAGLIKTILALKHKQIPPSLNFEQPNPQIDFANSPFFVNTKLTEWKTNGFPRRAGVSSLGIGGTNAHVIVEEAPVLEPSSLSRSWQLLVLSAKTESALETATENLANHLQLHPDVNLADVAHTLQVGRGEFSYRRVLVCKDIQDAASALQLRDPQRIFTRLVENSDRSIVFMFPGQGAQYVDMGKELYQTEPIFQQQVDLCCELLQPHLGLDLRSVIYPNESESQTAPEKLQQTAITQPALFVVEYALAQLWMSWGISPSAMIGHSIGEYVAACLAGVMSLEDALALVAIRGRLMQQLPSGAMLSVSQSTAEIKNLLNENLSLAASNAPDLCVVSGTHEAVDTIHQQLTALGVECRRLHTSHAFHSAMMEPIIEPFIKEVKKVKLNPPQIPFISNVTGTWITTEQATDSNYWASHLRQTVEFTAGISTLQQQPNRILVEVGPGRTLCTFAQKHSDVIGLFSLRHPKEKQSDVAFLLNSLGKLWLHGVQIDWSGFYTNERRYRLPLPTYPFERKHYWIEDYKQRQHNSAKPVLSGKKPDIADWFYLPLWKQSIPSVLLKQKELVTQKSCILVFIDECGLGKELVKRLQFDGHDVITLKQGSRFVQLGDRAYSLNAGQRDDYDTLLNELIAENKIPTTIVHLWSVTSVGDTPSGLAGVDKAQEKGFYSLLFLAQALGKQHIIDELKMIVVSNNMHSIIGEETLCPEKATMLAAVKIIPQEYPNISCRSIDVAIPQQVSWQDEKLLENLLSELQTQSSDIVIAYRGSNRWVQTFEPVRLEPIMRETSRLKKGGVYLITGGFGGVGLSLASYLAKSVQAKLVLIGRSVFPAKEEWKQWLTTHDENDGISRKIRQVQELEDLGAEVLVLSVDVANFEQMQKAIAKVQEQFNQINGVIHCAGVADYAGVISRRTREMTESIMAPKVRGTLVLNSLLKDVKLDFLILCSSLSSIIYRKKFSEVGYCAANEFIDTFAYHKTNKDRIFTVSINWSDWQDVGMSVEAVKRLIKKQDISDDKSLLIDALLPSEGIEVFQRILNTTVPRIAVSTQDLTSLIERDRNFNPQALLESLGKANLSKSLHPRPELSNAYVAPRNETEQIIADIWQKLLGIELVGIYDNFFELGGDSLLIVQVQSQLQKAFKQDLLTTDLFEYPTVSALAGYLSQQQVEQFAFGQVHSRAKRQEKAIEEEAQMMKHRRKARGWSKYS</sequence>
<dbReference type="InterPro" id="IPR049490">
    <property type="entry name" value="C883_1060-like_KR_N"/>
</dbReference>
<dbReference type="InterPro" id="IPR020806">
    <property type="entry name" value="PKS_PP-bd"/>
</dbReference>
<dbReference type="InterPro" id="IPR001227">
    <property type="entry name" value="Ac_transferase_dom_sf"/>
</dbReference>
<dbReference type="Gene3D" id="3.40.366.10">
    <property type="entry name" value="Malonyl-Coenzyme A Acyl Carrier Protein, domain 2"/>
    <property type="match status" value="1"/>
</dbReference>
<dbReference type="InterPro" id="IPR016039">
    <property type="entry name" value="Thiolase-like"/>
</dbReference>
<feature type="domain" description="Ketosynthase family 3 (KS3)" evidence="5">
    <location>
        <begin position="10"/>
        <end position="435"/>
    </location>
</feature>
<accession>A0ABS8IHU0</accession>
<dbReference type="PROSITE" id="PS00606">
    <property type="entry name" value="KS3_1"/>
    <property type="match status" value="1"/>
</dbReference>
<organism evidence="6 7">
    <name type="scientific">Nostoc favosum CHAB5714</name>
    <dbReference type="NCBI Taxonomy" id="2780399"/>
    <lineage>
        <taxon>Bacteria</taxon>
        <taxon>Bacillati</taxon>
        <taxon>Cyanobacteriota</taxon>
        <taxon>Cyanophyceae</taxon>
        <taxon>Nostocales</taxon>
        <taxon>Nostocaceae</taxon>
        <taxon>Nostoc</taxon>
        <taxon>Nostoc favosum</taxon>
    </lineage>
</organism>
<dbReference type="PANTHER" id="PTHR43775">
    <property type="entry name" value="FATTY ACID SYNTHASE"/>
    <property type="match status" value="1"/>
</dbReference>
<dbReference type="InterPro" id="IPR057326">
    <property type="entry name" value="KR_dom"/>
</dbReference>
<dbReference type="EMBL" id="JAIVFQ010000076">
    <property type="protein sequence ID" value="MCC5603391.1"/>
    <property type="molecule type" value="Genomic_DNA"/>
</dbReference>
<dbReference type="InterPro" id="IPR020841">
    <property type="entry name" value="PKS_Beta-ketoAc_synthase_dom"/>
</dbReference>
<dbReference type="CDD" id="cd00833">
    <property type="entry name" value="PKS"/>
    <property type="match status" value="1"/>
</dbReference>
<dbReference type="Gene3D" id="1.10.1200.10">
    <property type="entry name" value="ACP-like"/>
    <property type="match status" value="1"/>
</dbReference>
<dbReference type="InterPro" id="IPR013968">
    <property type="entry name" value="PKS_KR"/>
</dbReference>
<dbReference type="RefSeq" id="WP_229488998.1">
    <property type="nucleotide sequence ID" value="NZ_JAIVFQ010000076.1"/>
</dbReference>
<dbReference type="SMART" id="SM00827">
    <property type="entry name" value="PKS_AT"/>
    <property type="match status" value="1"/>
</dbReference>
<dbReference type="InterPro" id="IPR014030">
    <property type="entry name" value="Ketoacyl_synth_N"/>
</dbReference>
<dbReference type="InterPro" id="IPR016035">
    <property type="entry name" value="Acyl_Trfase/lysoPLipase"/>
</dbReference>
<dbReference type="InterPro" id="IPR014043">
    <property type="entry name" value="Acyl_transferase_dom"/>
</dbReference>
<dbReference type="SMART" id="SM00822">
    <property type="entry name" value="PKS_KR"/>
    <property type="match status" value="1"/>
</dbReference>
<dbReference type="InterPro" id="IPR036736">
    <property type="entry name" value="ACP-like_sf"/>
</dbReference>
<dbReference type="Gene3D" id="3.40.50.720">
    <property type="entry name" value="NAD(P)-binding Rossmann-like Domain"/>
    <property type="match status" value="1"/>
</dbReference>
<protein>
    <submittedName>
        <fullName evidence="6">SDR family NAD(P)-dependent oxidoreductase</fullName>
    </submittedName>
</protein>
<keyword evidence="1" id="KW-0596">Phosphopantetheine</keyword>
<gene>
    <name evidence="6" type="ORF">LC586_30450</name>
</gene>
<feature type="domain" description="Carrier" evidence="4">
    <location>
        <begin position="1448"/>
        <end position="1523"/>
    </location>
</feature>
<dbReference type="CDD" id="cd08953">
    <property type="entry name" value="KR_2_SDR_x"/>
    <property type="match status" value="1"/>
</dbReference>
<dbReference type="InterPro" id="IPR009081">
    <property type="entry name" value="PP-bd_ACP"/>
</dbReference>
<dbReference type="Pfam" id="PF22621">
    <property type="entry name" value="CurL-like_PKS_C"/>
    <property type="match status" value="1"/>
</dbReference>
<dbReference type="Pfam" id="PF00698">
    <property type="entry name" value="Acyl_transf_1"/>
    <property type="match status" value="1"/>
</dbReference>
<dbReference type="Pfam" id="PF00550">
    <property type="entry name" value="PP-binding"/>
    <property type="match status" value="1"/>
</dbReference>
<comment type="caution">
    <text evidence="6">The sequence shown here is derived from an EMBL/GenBank/DDBJ whole genome shotgun (WGS) entry which is preliminary data.</text>
</comment>
<dbReference type="Gene3D" id="3.30.70.3290">
    <property type="match status" value="1"/>
</dbReference>
<dbReference type="SUPFAM" id="SSF52151">
    <property type="entry name" value="FabD/lysophospholipase-like"/>
    <property type="match status" value="1"/>
</dbReference>
<evidence type="ECO:0000313" key="7">
    <source>
        <dbReference type="Proteomes" id="UP001199525"/>
    </source>
</evidence>
<dbReference type="InterPro" id="IPR036291">
    <property type="entry name" value="NAD(P)-bd_dom_sf"/>
</dbReference>
<dbReference type="InterPro" id="IPR050091">
    <property type="entry name" value="PKS_NRPS_Biosynth_Enz"/>
</dbReference>
<dbReference type="PROSITE" id="PS50075">
    <property type="entry name" value="CARRIER"/>
    <property type="match status" value="1"/>
</dbReference>
<dbReference type="Pfam" id="PF21394">
    <property type="entry name" value="Beta-ketacyl_N"/>
    <property type="match status" value="1"/>
</dbReference>
<dbReference type="Pfam" id="PF08659">
    <property type="entry name" value="KR"/>
    <property type="match status" value="1"/>
</dbReference>